<dbReference type="Pfam" id="PF06779">
    <property type="entry name" value="MFS_4"/>
    <property type="match status" value="1"/>
</dbReference>
<feature type="domain" description="Major facilitator superfamily (MFS) profile" evidence="7">
    <location>
        <begin position="7"/>
        <end position="392"/>
    </location>
</feature>
<feature type="transmembrane region" description="Helical" evidence="6">
    <location>
        <begin position="366"/>
        <end position="384"/>
    </location>
</feature>
<sequence length="408" mass="43247">MGQDRRIWLYVITGILLNVTALGFARMAYGIVMPFMRDGLELSYSQAGMLGTSTALGYLGVVVFAGLLAARWGAKKVIVIGGFLITVSLLCLSWVPSFEGALVMMFVAGAGTALIFTPLIALLVAWFPRRRGTVIGFMSSGAGIGTLIAGSVVPIVIEMVPGSGWRAVWALFGFFALVTTVWAFVILKDPPQSAVTTQRPQLNSIDLVYKNKQVLLTAVVYFFAGTSYMIPMTFLPGFMLEYSMDPVLAGWVVALGGFLSIWSGPLWGIISDRIGRRLALLMSSGAMIAGILIPVATPSAAGFVTGQFVLGVTIGGMLSLIQATATEQVPPPLISVSLGYATVFFAVGQLIGPGAAGWIIDHLGGFRSAFLFGAIAIAAGTLIASRIRKETEIGAPIHHVECNTKVMR</sequence>
<protein>
    <recommendedName>
        <fullName evidence="7">Major facilitator superfamily (MFS) profile domain-containing protein</fullName>
    </recommendedName>
</protein>
<keyword evidence="2" id="KW-0813">Transport</keyword>
<feature type="transmembrane region" description="Helical" evidence="6">
    <location>
        <begin position="134"/>
        <end position="157"/>
    </location>
</feature>
<dbReference type="PROSITE" id="PS50850">
    <property type="entry name" value="MFS"/>
    <property type="match status" value="1"/>
</dbReference>
<comment type="caution">
    <text evidence="8">The sequence shown here is derived from an EMBL/GenBank/DDBJ whole genome shotgun (WGS) entry which is preliminary data.</text>
</comment>
<keyword evidence="4 6" id="KW-1133">Transmembrane helix</keyword>
<feature type="transmembrane region" description="Helical" evidence="6">
    <location>
        <begin position="101"/>
        <end position="127"/>
    </location>
</feature>
<feature type="transmembrane region" description="Helical" evidence="6">
    <location>
        <begin position="7"/>
        <end position="29"/>
    </location>
</feature>
<evidence type="ECO:0000313" key="9">
    <source>
        <dbReference type="Proteomes" id="UP000217785"/>
    </source>
</evidence>
<keyword evidence="3 6" id="KW-0812">Transmembrane</keyword>
<gene>
    <name evidence="8" type="ORF">EFBL_0059</name>
</gene>
<dbReference type="PANTHER" id="PTHR23537">
    <property type="match status" value="1"/>
</dbReference>
<dbReference type="OrthoDB" id="9797953at2"/>
<feature type="transmembrane region" description="Helical" evidence="6">
    <location>
        <begin position="214"/>
        <end position="235"/>
    </location>
</feature>
<evidence type="ECO:0000256" key="6">
    <source>
        <dbReference type="SAM" id="Phobius"/>
    </source>
</evidence>
<dbReference type="PANTHER" id="PTHR23537:SF1">
    <property type="entry name" value="SUGAR TRANSPORTER"/>
    <property type="match status" value="1"/>
</dbReference>
<dbReference type="InterPro" id="IPR020846">
    <property type="entry name" value="MFS_dom"/>
</dbReference>
<dbReference type="GO" id="GO:0022857">
    <property type="term" value="F:transmembrane transporter activity"/>
    <property type="evidence" value="ECO:0007669"/>
    <property type="project" value="InterPro"/>
</dbReference>
<organism evidence="8 9">
    <name type="scientific">Effusibacillus lacus</name>
    <dbReference type="NCBI Taxonomy" id="1348429"/>
    <lineage>
        <taxon>Bacteria</taxon>
        <taxon>Bacillati</taxon>
        <taxon>Bacillota</taxon>
        <taxon>Bacilli</taxon>
        <taxon>Bacillales</taxon>
        <taxon>Alicyclobacillaceae</taxon>
        <taxon>Effusibacillus</taxon>
    </lineage>
</organism>
<accession>A0A292YJ02</accession>
<dbReference type="GO" id="GO:0005886">
    <property type="term" value="C:plasma membrane"/>
    <property type="evidence" value="ECO:0007669"/>
    <property type="project" value="UniProtKB-SubCell"/>
</dbReference>
<reference evidence="9" key="1">
    <citation type="submission" date="2017-07" db="EMBL/GenBank/DDBJ databases">
        <title>Draft genome sequence of Effusibacillus lacus strain skLN1.</title>
        <authorList>
            <person name="Watanabe M."/>
            <person name="Kojima H."/>
            <person name="Fukui M."/>
        </authorList>
    </citation>
    <scope>NUCLEOTIDE SEQUENCE [LARGE SCALE GENOMIC DNA]</scope>
    <source>
        <strain evidence="9">skLN1</strain>
    </source>
</reference>
<dbReference type="Proteomes" id="UP000217785">
    <property type="component" value="Unassembled WGS sequence"/>
</dbReference>
<evidence type="ECO:0000256" key="5">
    <source>
        <dbReference type="ARBA" id="ARBA00023136"/>
    </source>
</evidence>
<dbReference type="EMBL" id="BDUF01000003">
    <property type="protein sequence ID" value="GAX88450.1"/>
    <property type="molecule type" value="Genomic_DNA"/>
</dbReference>
<feature type="transmembrane region" description="Helical" evidence="6">
    <location>
        <begin position="278"/>
        <end position="296"/>
    </location>
</feature>
<dbReference type="SUPFAM" id="SSF103473">
    <property type="entry name" value="MFS general substrate transporter"/>
    <property type="match status" value="1"/>
</dbReference>
<comment type="subcellular location">
    <subcellularLocation>
        <location evidence="1">Cell membrane</location>
        <topology evidence="1">Multi-pass membrane protein</topology>
    </subcellularLocation>
</comment>
<feature type="transmembrane region" description="Helical" evidence="6">
    <location>
        <begin position="333"/>
        <end position="360"/>
    </location>
</feature>
<dbReference type="AlphaFoldDB" id="A0A292YJ02"/>
<name>A0A292YJ02_9BACL</name>
<keyword evidence="9" id="KW-1185">Reference proteome</keyword>
<feature type="transmembrane region" description="Helical" evidence="6">
    <location>
        <begin position="169"/>
        <end position="187"/>
    </location>
</feature>
<evidence type="ECO:0000256" key="4">
    <source>
        <dbReference type="ARBA" id="ARBA00022989"/>
    </source>
</evidence>
<feature type="transmembrane region" description="Helical" evidence="6">
    <location>
        <begin position="77"/>
        <end position="95"/>
    </location>
</feature>
<evidence type="ECO:0000256" key="1">
    <source>
        <dbReference type="ARBA" id="ARBA00004651"/>
    </source>
</evidence>
<dbReference type="InterPro" id="IPR036259">
    <property type="entry name" value="MFS_trans_sf"/>
</dbReference>
<feature type="transmembrane region" description="Helical" evidence="6">
    <location>
        <begin position="49"/>
        <end position="70"/>
    </location>
</feature>
<evidence type="ECO:0000256" key="3">
    <source>
        <dbReference type="ARBA" id="ARBA00022692"/>
    </source>
</evidence>
<evidence type="ECO:0000259" key="7">
    <source>
        <dbReference type="PROSITE" id="PS50850"/>
    </source>
</evidence>
<dbReference type="RefSeq" id="WP_096180128.1">
    <property type="nucleotide sequence ID" value="NZ_BDUF01000003.1"/>
</dbReference>
<evidence type="ECO:0000313" key="8">
    <source>
        <dbReference type="EMBL" id="GAX88450.1"/>
    </source>
</evidence>
<proteinExistence type="predicted"/>
<dbReference type="InterPro" id="IPR010645">
    <property type="entry name" value="MFS_4"/>
</dbReference>
<keyword evidence="5 6" id="KW-0472">Membrane</keyword>
<evidence type="ECO:0000256" key="2">
    <source>
        <dbReference type="ARBA" id="ARBA00022448"/>
    </source>
</evidence>
<dbReference type="Gene3D" id="1.20.1250.20">
    <property type="entry name" value="MFS general substrate transporter like domains"/>
    <property type="match status" value="2"/>
</dbReference>
<feature type="transmembrane region" description="Helical" evidence="6">
    <location>
        <begin position="302"/>
        <end position="321"/>
    </location>
</feature>
<feature type="transmembrane region" description="Helical" evidence="6">
    <location>
        <begin position="247"/>
        <end position="266"/>
    </location>
</feature>